<name>A0ABT5XVZ1_9FLAO</name>
<evidence type="ECO:0000313" key="5">
    <source>
        <dbReference type="Proteomes" id="UP001221366"/>
    </source>
</evidence>
<evidence type="ECO:0000259" key="3">
    <source>
        <dbReference type="Pfam" id="PF03109"/>
    </source>
</evidence>
<accession>A0ABT5XVZ1</accession>
<comment type="similarity">
    <text evidence="1">Belongs to the protein kinase superfamily. ADCK protein kinase family.</text>
</comment>
<feature type="domain" description="ABC1 atypical kinase-like" evidence="3">
    <location>
        <begin position="95"/>
        <end position="335"/>
    </location>
</feature>
<dbReference type="RefSeq" id="WP_275614607.1">
    <property type="nucleotide sequence ID" value="NZ_JARFVB010000001.1"/>
</dbReference>
<dbReference type="InterPro" id="IPR050154">
    <property type="entry name" value="UbiB_kinase"/>
</dbReference>
<dbReference type="CDD" id="cd05121">
    <property type="entry name" value="ABC1_ADCK3-like"/>
    <property type="match status" value="1"/>
</dbReference>
<keyword evidence="5" id="KW-1185">Reference proteome</keyword>
<dbReference type="SUPFAM" id="SSF56112">
    <property type="entry name" value="Protein kinase-like (PK-like)"/>
    <property type="match status" value="1"/>
</dbReference>
<dbReference type="Gene3D" id="1.10.510.10">
    <property type="entry name" value="Transferase(Phosphotransferase) domain 1"/>
    <property type="match status" value="1"/>
</dbReference>
<feature type="transmembrane region" description="Helical" evidence="2">
    <location>
        <begin position="519"/>
        <end position="545"/>
    </location>
</feature>
<comment type="caution">
    <text evidence="4">The sequence shown here is derived from an EMBL/GenBank/DDBJ whole genome shotgun (WGS) entry which is preliminary data.</text>
</comment>
<evidence type="ECO:0000313" key="4">
    <source>
        <dbReference type="EMBL" id="MDF0715351.1"/>
    </source>
</evidence>
<dbReference type="EMBL" id="JARFVB010000001">
    <property type="protein sequence ID" value="MDF0715351.1"/>
    <property type="molecule type" value="Genomic_DNA"/>
</dbReference>
<evidence type="ECO:0000256" key="1">
    <source>
        <dbReference type="ARBA" id="ARBA00009670"/>
    </source>
</evidence>
<organism evidence="4 5">
    <name type="scientific">Flagellimonas yonaguniensis</name>
    <dbReference type="NCBI Taxonomy" id="3031325"/>
    <lineage>
        <taxon>Bacteria</taxon>
        <taxon>Pseudomonadati</taxon>
        <taxon>Bacteroidota</taxon>
        <taxon>Flavobacteriia</taxon>
        <taxon>Flavobacteriales</taxon>
        <taxon>Flavobacteriaceae</taxon>
        <taxon>Flagellimonas</taxon>
    </lineage>
</organism>
<keyword evidence="2" id="KW-0472">Membrane</keyword>
<keyword evidence="2" id="KW-0812">Transmembrane</keyword>
<dbReference type="PANTHER" id="PTHR10566:SF113">
    <property type="entry name" value="PROTEIN ACTIVITY OF BC1 COMPLEX KINASE 7, CHLOROPLASTIC"/>
    <property type="match status" value="1"/>
</dbReference>
<dbReference type="InterPro" id="IPR004147">
    <property type="entry name" value="ABC1_dom"/>
</dbReference>
<proteinExistence type="inferred from homology"/>
<keyword evidence="2" id="KW-1133">Transmembrane helix</keyword>
<protein>
    <submittedName>
        <fullName evidence="4">AarF/UbiB family protein</fullName>
    </submittedName>
</protein>
<dbReference type="InterPro" id="IPR011009">
    <property type="entry name" value="Kinase-like_dom_sf"/>
</dbReference>
<gene>
    <name evidence="4" type="ORF">PY092_04250</name>
</gene>
<reference evidence="4 5" key="1">
    <citation type="submission" date="2023-03" db="EMBL/GenBank/DDBJ databases">
        <title>Muricauda XX sp. nov. and Muricauda XXX sp. nov., two novel species isolated from Okinawa Trough.</title>
        <authorList>
            <person name="Cao W."/>
            <person name="Deng X."/>
        </authorList>
    </citation>
    <scope>NUCLEOTIDE SEQUENCE [LARGE SCALE GENOMIC DNA]</scope>
    <source>
        <strain evidence="4 5">334s03</strain>
    </source>
</reference>
<evidence type="ECO:0000256" key="2">
    <source>
        <dbReference type="SAM" id="Phobius"/>
    </source>
</evidence>
<dbReference type="Proteomes" id="UP001221366">
    <property type="component" value="Unassembled WGS sequence"/>
</dbReference>
<dbReference type="PANTHER" id="PTHR10566">
    <property type="entry name" value="CHAPERONE-ACTIVITY OF BC1 COMPLEX CABC1 -RELATED"/>
    <property type="match status" value="1"/>
</dbReference>
<sequence>MKENSRKLKRTVKVVNILAKYGFEDTMARYNIGKWVPLKSTGKNKTSDKILSCSVYERIRMAVEELGPAYVKLGQLFSDRDDVLPIAMTDELKKLQSDVAQEPLDVHEKITNELGIDPADYFHIIENIPFASASISQVFKAQLLNGEWVILKIKRTGIEEIIAADLLIMKDLARMLGNHNDEIKKIGLLNMVETFEQSINRELSFLQEIDNVERFTRDFRGNEDIYVHKTYRELSNNNILCLEYIEGIKVSNVGHLLQAGFDPKMVARVGYDLYMQQVLEHGYFHADPHPGNILVTYNGQISFIDFGIMGTMSPPDKELIEDFTQYLVQKNASALITTIKKMSLEHSIENDRQLERDIHDMFGLIDQSSLKSLDIASITKKLKAIFRKNGMEFPQHVYLLIKGIVLIEGIGRKLDPDLNILELMRPYASQIVQKRISPKYRILKGLKNFRNITETWTEMPGEIMDLIQKIKKNALIIHHQVDGLMEIKTSLDRLVLALIISALSIGSSILVLADMPPKVYGVPLLGFVGFLISFVLGVGIVISMIRNRNH</sequence>
<dbReference type="Pfam" id="PF03109">
    <property type="entry name" value="ABC1"/>
    <property type="match status" value="1"/>
</dbReference>
<feature type="transmembrane region" description="Helical" evidence="2">
    <location>
        <begin position="494"/>
        <end position="513"/>
    </location>
</feature>